<dbReference type="InterPro" id="IPR016477">
    <property type="entry name" value="Fructo-/Ketosamine-3-kinase"/>
</dbReference>
<dbReference type="SUPFAM" id="SSF56112">
    <property type="entry name" value="Protein kinase-like (PK-like)"/>
    <property type="match status" value="1"/>
</dbReference>
<accession>A0A830HKC8</accession>
<dbReference type="Gene3D" id="3.90.1200.10">
    <property type="match status" value="1"/>
</dbReference>
<evidence type="ECO:0000313" key="5">
    <source>
        <dbReference type="Proteomes" id="UP000660262"/>
    </source>
</evidence>
<dbReference type="Proteomes" id="UP000660262">
    <property type="component" value="Unassembled WGS sequence"/>
</dbReference>
<dbReference type="EC" id="2.7.1.172" evidence="1"/>
<dbReference type="Gene3D" id="3.30.200.20">
    <property type="entry name" value="Phosphorylase Kinase, domain 1"/>
    <property type="match status" value="1"/>
</dbReference>
<comment type="caution">
    <text evidence="4">The sequence shown here is derived from an EMBL/GenBank/DDBJ whole genome shotgun (WGS) entry which is preliminary data.</text>
</comment>
<proteinExistence type="inferred from homology"/>
<comment type="catalytic activity">
    <reaction evidence="2">
        <text>N(6)-D-ribulosyl-L-lysyl-[protein] + ATP = N(6)-(3-O-phospho-D-ribulosyl)-L-lysyl-[protein] + ADP + H(+)</text>
        <dbReference type="Rhea" id="RHEA:48432"/>
        <dbReference type="Rhea" id="RHEA-COMP:12103"/>
        <dbReference type="Rhea" id="RHEA-COMP:12104"/>
        <dbReference type="ChEBI" id="CHEBI:15378"/>
        <dbReference type="ChEBI" id="CHEBI:30616"/>
        <dbReference type="ChEBI" id="CHEBI:90418"/>
        <dbReference type="ChEBI" id="CHEBI:90420"/>
        <dbReference type="ChEBI" id="CHEBI:456216"/>
        <dbReference type="EC" id="2.7.1.172"/>
    </reaction>
    <physiologicalReaction direction="left-to-right" evidence="2">
        <dbReference type="Rhea" id="RHEA:48433"/>
    </physiologicalReaction>
</comment>
<reference evidence="4" key="1">
    <citation type="submission" date="2020-10" db="EMBL/GenBank/DDBJ databases">
        <title>Unveiling of a novel bifunctional photoreceptor, Dualchrome1, isolated from a cosmopolitan green alga.</title>
        <authorList>
            <person name="Suzuki S."/>
            <person name="Kawachi M."/>
        </authorList>
    </citation>
    <scope>NUCLEOTIDE SEQUENCE</scope>
    <source>
        <strain evidence="4">NIES 2893</strain>
    </source>
</reference>
<name>A0A830HKC8_9CHLO</name>
<dbReference type="PANTHER" id="PTHR12149:SF8">
    <property type="entry name" value="PROTEIN-RIBULOSAMINE 3-KINASE"/>
    <property type="match status" value="1"/>
</dbReference>
<evidence type="ECO:0000256" key="3">
    <source>
        <dbReference type="PIRNR" id="PIRNR006221"/>
    </source>
</evidence>
<dbReference type="GO" id="GO:0016301">
    <property type="term" value="F:kinase activity"/>
    <property type="evidence" value="ECO:0007669"/>
    <property type="project" value="UniProtKB-UniRule"/>
</dbReference>
<dbReference type="AlphaFoldDB" id="A0A830HKC8"/>
<sequence length="303" mass="33633">MGAWRREAASVAEWIETKLDTKVTKETFAGSSDWASNYRYDTEAKKSVFVKVALGRDTTMFTGEQQGLDAMKHAAGEALTIPAVYGVEEIANRPGRSGSFIAMECLQLSRGGSQAELGRALALMHSAEPLHEEAKQGKFGFPVDNTIGGTPQPNPWTDDWIEFYKEHRLRHQARLAGNAELTKGVEKLCDKLESYFEGVQRPIKPATLHGDLWSGNISGVDGKPCIFDPASYYGHSEAEFGMSWCAGFGDAFYQAYFDVLPREEGFEKRAQIYKLYHYLNHYNLFGSSYYSSAASILSSLGCL</sequence>
<dbReference type="GO" id="GO:0102193">
    <property type="term" value="F:protein-ribulosamine 3-kinase activity"/>
    <property type="evidence" value="ECO:0007669"/>
    <property type="project" value="UniProtKB-EC"/>
</dbReference>
<comment type="similarity">
    <text evidence="3">Belongs to the fructosamine kinase family.</text>
</comment>
<evidence type="ECO:0000256" key="2">
    <source>
        <dbReference type="ARBA" id="ARBA00048655"/>
    </source>
</evidence>
<keyword evidence="3" id="KW-0418">Kinase</keyword>
<dbReference type="PANTHER" id="PTHR12149">
    <property type="entry name" value="FRUCTOSAMINE 3 KINASE-RELATED PROTEIN"/>
    <property type="match status" value="1"/>
</dbReference>
<organism evidence="4 5">
    <name type="scientific">Pycnococcus provasolii</name>
    <dbReference type="NCBI Taxonomy" id="41880"/>
    <lineage>
        <taxon>Eukaryota</taxon>
        <taxon>Viridiplantae</taxon>
        <taxon>Chlorophyta</taxon>
        <taxon>Pseudoscourfieldiophyceae</taxon>
        <taxon>Pseudoscourfieldiales</taxon>
        <taxon>Pycnococcaceae</taxon>
        <taxon>Pycnococcus</taxon>
    </lineage>
</organism>
<protein>
    <recommendedName>
        <fullName evidence="1">protein-ribulosamine 3-kinase</fullName>
        <ecNumber evidence="1">2.7.1.172</ecNumber>
    </recommendedName>
</protein>
<dbReference type="PIRSF" id="PIRSF006221">
    <property type="entry name" value="Ketosamine-3-kinase"/>
    <property type="match status" value="1"/>
</dbReference>
<keyword evidence="5" id="KW-1185">Reference proteome</keyword>
<evidence type="ECO:0000313" key="4">
    <source>
        <dbReference type="EMBL" id="GHP06011.1"/>
    </source>
</evidence>
<gene>
    <name evidence="4" type="ORF">PPROV_000475800</name>
</gene>
<keyword evidence="3" id="KW-0808">Transferase</keyword>
<dbReference type="EMBL" id="BNJQ01000011">
    <property type="protein sequence ID" value="GHP06011.1"/>
    <property type="molecule type" value="Genomic_DNA"/>
</dbReference>
<dbReference type="Pfam" id="PF03881">
    <property type="entry name" value="Fructosamin_kin"/>
    <property type="match status" value="1"/>
</dbReference>
<dbReference type="OrthoDB" id="5772781at2759"/>
<evidence type="ECO:0000256" key="1">
    <source>
        <dbReference type="ARBA" id="ARBA00011961"/>
    </source>
</evidence>
<dbReference type="InterPro" id="IPR011009">
    <property type="entry name" value="Kinase-like_dom_sf"/>
</dbReference>